<protein>
    <submittedName>
        <fullName evidence="2">Uncharacterized protein</fullName>
    </submittedName>
</protein>
<evidence type="ECO:0000313" key="2">
    <source>
        <dbReference type="EMBL" id="KAL3757560.1"/>
    </source>
</evidence>
<accession>A0ABD3MAJ7</accession>
<gene>
    <name evidence="2" type="ORF">ACHAWU_000519</name>
</gene>
<reference evidence="2 3" key="1">
    <citation type="submission" date="2024-10" db="EMBL/GenBank/DDBJ databases">
        <title>Updated reference genomes for cyclostephanoid diatoms.</title>
        <authorList>
            <person name="Roberts W.R."/>
            <person name="Alverson A.J."/>
        </authorList>
    </citation>
    <scope>NUCLEOTIDE SEQUENCE [LARGE SCALE GENOMIC DNA]</scope>
    <source>
        <strain evidence="2 3">AJA232-27</strain>
    </source>
</reference>
<dbReference type="EMBL" id="JALLBG020000262">
    <property type="protein sequence ID" value="KAL3757560.1"/>
    <property type="molecule type" value="Genomic_DNA"/>
</dbReference>
<keyword evidence="3" id="KW-1185">Reference proteome</keyword>
<feature type="region of interest" description="Disordered" evidence="1">
    <location>
        <begin position="156"/>
        <end position="187"/>
    </location>
</feature>
<dbReference type="AlphaFoldDB" id="A0ABD3MAJ7"/>
<proteinExistence type="predicted"/>
<comment type="caution">
    <text evidence="2">The sequence shown here is derived from an EMBL/GenBank/DDBJ whole genome shotgun (WGS) entry which is preliminary data.</text>
</comment>
<dbReference type="Proteomes" id="UP001530293">
    <property type="component" value="Unassembled WGS sequence"/>
</dbReference>
<name>A0ABD3MAJ7_9STRA</name>
<evidence type="ECO:0000256" key="1">
    <source>
        <dbReference type="SAM" id="MobiDB-lite"/>
    </source>
</evidence>
<feature type="region of interest" description="Disordered" evidence="1">
    <location>
        <begin position="83"/>
        <end position="114"/>
    </location>
</feature>
<evidence type="ECO:0000313" key="3">
    <source>
        <dbReference type="Proteomes" id="UP001530293"/>
    </source>
</evidence>
<feature type="compositionally biased region" description="Polar residues" evidence="1">
    <location>
        <begin position="160"/>
        <end position="185"/>
    </location>
</feature>
<organism evidence="2 3">
    <name type="scientific">Discostella pseudostelligera</name>
    <dbReference type="NCBI Taxonomy" id="259834"/>
    <lineage>
        <taxon>Eukaryota</taxon>
        <taxon>Sar</taxon>
        <taxon>Stramenopiles</taxon>
        <taxon>Ochrophyta</taxon>
        <taxon>Bacillariophyta</taxon>
        <taxon>Coscinodiscophyceae</taxon>
        <taxon>Thalassiosirophycidae</taxon>
        <taxon>Stephanodiscales</taxon>
        <taxon>Stephanodiscaceae</taxon>
        <taxon>Discostella</taxon>
    </lineage>
</organism>
<sequence>MSNTPASSSSSSSSSLSIIRGTFKRFASANPSPLLQRRRSIFNYPTTMLTYTSILQPEHSSSSVALRPTTGVVDAATALFSTRRRTRRSSGGHFNARDDEQGGHDASGGSNTRESNNTIVMMAMEQFQSAANSLLDKVEVALVKLKDCNDQLEIVRHPPTSVSSSLNPSTTTTDDSTLVGNGATTSDDDTILQHGGKLSITVLSSADLYWGGGTYSLTIHTNDEYYDDANSENSNDSSGTIQGGGGFITFQSPLSGTYTYIYNVTTREWVGEEDGHSLLGMLTRDWIRQCNGVPDF</sequence>